<reference evidence="5" key="1">
    <citation type="journal article" date="2014" name="Int. J. Syst. Evol. Microbiol.">
        <title>Complete genome sequence of Corynebacterium casei LMG S-19264T (=DSM 44701T), isolated from a smear-ripened cheese.</title>
        <authorList>
            <consortium name="US DOE Joint Genome Institute (JGI-PGF)"/>
            <person name="Walter F."/>
            <person name="Albersmeier A."/>
            <person name="Kalinowski J."/>
            <person name="Ruckert C."/>
        </authorList>
    </citation>
    <scope>NUCLEOTIDE SEQUENCE</scope>
    <source>
        <strain evidence="5">CGMCC 1.12153</strain>
    </source>
</reference>
<gene>
    <name evidence="5" type="ORF">GCM10010954_17560</name>
</gene>
<sequence>MDIQSVLKVSNCHITIRDAAILREVTFEVKQGRITALVGHNGAGKSSLMKAIIGSIEKKEGTIIIDGIDQDEHVSDYKYQFSYIPEEPLLLNELTIFQHFQLYQKSYDIPDPLFIERIHTYAEAFELMDKLDDYPEELSKGMRQKAQTICALLPDVPLLLIDEPFMGLDVYAGTYLQQLLKQRRDEGTSILLTTHQLDKVHDLADDFVMLKDGRVSSAGAIEQFEQLDRRGSL</sequence>
<dbReference type="SMART" id="SM00382">
    <property type="entry name" value="AAA"/>
    <property type="match status" value="1"/>
</dbReference>
<dbReference type="PANTHER" id="PTHR42939:SF5">
    <property type="entry name" value="ABC-TYPE TRANSPORTER ATP-BINDING PROTEIN ECSA"/>
    <property type="match status" value="1"/>
</dbReference>
<proteinExistence type="predicted"/>
<dbReference type="PANTHER" id="PTHR42939">
    <property type="entry name" value="ABC TRANSPORTER ATP-BINDING PROTEIN ALBC-RELATED"/>
    <property type="match status" value="1"/>
</dbReference>
<organism evidence="5 6">
    <name type="scientific">Halobacillus andaensis</name>
    <dbReference type="NCBI Taxonomy" id="1176239"/>
    <lineage>
        <taxon>Bacteria</taxon>
        <taxon>Bacillati</taxon>
        <taxon>Bacillota</taxon>
        <taxon>Bacilli</taxon>
        <taxon>Bacillales</taxon>
        <taxon>Bacillaceae</taxon>
        <taxon>Halobacillus</taxon>
    </lineage>
</organism>
<dbReference type="Proteomes" id="UP000660110">
    <property type="component" value="Unassembled WGS sequence"/>
</dbReference>
<dbReference type="InterPro" id="IPR003439">
    <property type="entry name" value="ABC_transporter-like_ATP-bd"/>
</dbReference>
<dbReference type="InterPro" id="IPR003593">
    <property type="entry name" value="AAA+_ATPase"/>
</dbReference>
<keyword evidence="3 5" id="KW-0067">ATP-binding</keyword>
<keyword evidence="2" id="KW-0547">Nucleotide-binding</keyword>
<dbReference type="AlphaFoldDB" id="A0A917B2J3"/>
<dbReference type="RefSeq" id="WP_188377118.1">
    <property type="nucleotide sequence ID" value="NZ_BMEL01000002.1"/>
</dbReference>
<comment type="caution">
    <text evidence="5">The sequence shown here is derived from an EMBL/GenBank/DDBJ whole genome shotgun (WGS) entry which is preliminary data.</text>
</comment>
<dbReference type="EMBL" id="BMEL01000002">
    <property type="protein sequence ID" value="GGF19315.1"/>
    <property type="molecule type" value="Genomic_DNA"/>
</dbReference>
<accession>A0A917B2J3</accession>
<dbReference type="SUPFAM" id="SSF52540">
    <property type="entry name" value="P-loop containing nucleoside triphosphate hydrolases"/>
    <property type="match status" value="1"/>
</dbReference>
<dbReference type="InterPro" id="IPR051782">
    <property type="entry name" value="ABC_Transporter_VariousFunc"/>
</dbReference>
<dbReference type="InterPro" id="IPR027417">
    <property type="entry name" value="P-loop_NTPase"/>
</dbReference>
<keyword evidence="1" id="KW-0813">Transport</keyword>
<evidence type="ECO:0000313" key="5">
    <source>
        <dbReference type="EMBL" id="GGF19315.1"/>
    </source>
</evidence>
<dbReference type="GO" id="GO:0016887">
    <property type="term" value="F:ATP hydrolysis activity"/>
    <property type="evidence" value="ECO:0007669"/>
    <property type="project" value="InterPro"/>
</dbReference>
<evidence type="ECO:0000256" key="2">
    <source>
        <dbReference type="ARBA" id="ARBA00022741"/>
    </source>
</evidence>
<evidence type="ECO:0000256" key="1">
    <source>
        <dbReference type="ARBA" id="ARBA00022448"/>
    </source>
</evidence>
<dbReference type="Pfam" id="PF00005">
    <property type="entry name" value="ABC_tran"/>
    <property type="match status" value="1"/>
</dbReference>
<name>A0A917B2J3_HALAA</name>
<reference evidence="5" key="2">
    <citation type="submission" date="2020-09" db="EMBL/GenBank/DDBJ databases">
        <authorList>
            <person name="Sun Q."/>
            <person name="Zhou Y."/>
        </authorList>
    </citation>
    <scope>NUCLEOTIDE SEQUENCE</scope>
    <source>
        <strain evidence="5">CGMCC 1.12153</strain>
    </source>
</reference>
<evidence type="ECO:0000256" key="3">
    <source>
        <dbReference type="ARBA" id="ARBA00022840"/>
    </source>
</evidence>
<dbReference type="Gene3D" id="3.40.50.300">
    <property type="entry name" value="P-loop containing nucleotide triphosphate hydrolases"/>
    <property type="match status" value="1"/>
</dbReference>
<protein>
    <submittedName>
        <fullName evidence="5">Multidrug ABC transporter ATP-binding protein</fullName>
    </submittedName>
</protein>
<evidence type="ECO:0000259" key="4">
    <source>
        <dbReference type="PROSITE" id="PS50893"/>
    </source>
</evidence>
<evidence type="ECO:0000313" key="6">
    <source>
        <dbReference type="Proteomes" id="UP000660110"/>
    </source>
</evidence>
<dbReference type="CDD" id="cd03230">
    <property type="entry name" value="ABC_DR_subfamily_A"/>
    <property type="match status" value="1"/>
</dbReference>
<keyword evidence="6" id="KW-1185">Reference proteome</keyword>
<dbReference type="GO" id="GO:0005524">
    <property type="term" value="F:ATP binding"/>
    <property type="evidence" value="ECO:0007669"/>
    <property type="project" value="UniProtKB-KW"/>
</dbReference>
<feature type="domain" description="ABC transporter" evidence="4">
    <location>
        <begin position="1"/>
        <end position="233"/>
    </location>
</feature>
<dbReference type="PROSITE" id="PS50893">
    <property type="entry name" value="ABC_TRANSPORTER_2"/>
    <property type="match status" value="1"/>
</dbReference>